<feature type="transmembrane region" description="Helical" evidence="1">
    <location>
        <begin position="120"/>
        <end position="140"/>
    </location>
</feature>
<proteinExistence type="predicted"/>
<dbReference type="InterPro" id="IPR025737">
    <property type="entry name" value="FApF"/>
</dbReference>
<name>A0A318Q9S7_9PROT</name>
<feature type="transmembrane region" description="Helical" evidence="1">
    <location>
        <begin position="84"/>
        <end position="105"/>
    </location>
</feature>
<feature type="transmembrane region" description="Helical" evidence="1">
    <location>
        <begin position="18"/>
        <end position="38"/>
    </location>
</feature>
<keyword evidence="1" id="KW-1133">Transmembrane helix</keyword>
<sequence length="528" mass="58661">MATNGYAVVPPSRTGRYAIYDAVAAVYFILASVVFIGLGEHAHDYPWVMAHPYILAFLKFACLATFGECLRGRIASGRWIPRALLARVVIWGCLGVWIAFAFQVIDAGVGHLLGPGAHSALWRALCASVWINILSGYGFFMMTAHFVTDRVIDDGWQSPWHALQHPSFSPWARIVLLTLVCFWVPAHTITFLLPPAWRVVFAAYLWIALGLLLSFSNARARRQARMDAGMAGHGVALALGCLVVLASGRAYATEGGGSVYPTGVNTVMPAILPGPNETELFNYIVDVPMPSLNNAKGKSTVPFRANLFAYAPRLVHGWNVDYHGLHLETGISPVLQRKSVRVGDSSDFAMNMSSFDLQALYLTWSRGNVHLMVGQDFWFPGSTFNRRALANVSPNKVTFMPEGAVTWMPGRWEVSVEFTGQFSTINPATHYHDGALFDLDYGIGYRPFRKIPKLQIGFQGNFANQFSDDMQYGVPYENGYRMRNFTIGPQFVYSIRRGVGVALKWQHNVISHNTVGGERFWVQFAFTL</sequence>
<dbReference type="AlphaFoldDB" id="A0A318Q9S7"/>
<evidence type="ECO:0000313" key="2">
    <source>
        <dbReference type="EMBL" id="PYD62667.1"/>
    </source>
</evidence>
<feature type="transmembrane region" description="Helical" evidence="1">
    <location>
        <begin position="50"/>
        <end position="72"/>
    </location>
</feature>
<accession>A0A318Q9S7</accession>
<protein>
    <submittedName>
        <fullName evidence="2">Uncharacterized protein</fullName>
    </submittedName>
</protein>
<reference evidence="2 3" key="1">
    <citation type="submission" date="2017-07" db="EMBL/GenBank/DDBJ databases">
        <title>A draft genome sequence of Gluconacetobacter entanii LTH 4560.</title>
        <authorList>
            <person name="Skraban J."/>
            <person name="Cleenwerck I."/>
            <person name="Vandamme P."/>
            <person name="Trcek J."/>
        </authorList>
    </citation>
    <scope>NUCLEOTIDE SEQUENCE [LARGE SCALE GENOMIC DNA]</scope>
    <source>
        <strain evidence="2 3">LTH 4560</strain>
    </source>
</reference>
<keyword evidence="1" id="KW-0472">Membrane</keyword>
<organism evidence="2 3">
    <name type="scientific">Gluconacetobacter entanii</name>
    <dbReference type="NCBI Taxonomy" id="108528"/>
    <lineage>
        <taxon>Bacteria</taxon>
        <taxon>Pseudomonadati</taxon>
        <taxon>Pseudomonadota</taxon>
        <taxon>Alphaproteobacteria</taxon>
        <taxon>Acetobacterales</taxon>
        <taxon>Acetobacteraceae</taxon>
        <taxon>Gluconacetobacter</taxon>
    </lineage>
</organism>
<dbReference type="OrthoDB" id="109533at2"/>
<gene>
    <name evidence="2" type="ORF">CFR72_11335</name>
</gene>
<feature type="transmembrane region" description="Helical" evidence="1">
    <location>
        <begin position="199"/>
        <end position="218"/>
    </location>
</feature>
<keyword evidence="1" id="KW-0812">Transmembrane</keyword>
<comment type="caution">
    <text evidence="2">The sequence shown here is derived from an EMBL/GenBank/DDBJ whole genome shotgun (WGS) entry which is preliminary data.</text>
</comment>
<feature type="transmembrane region" description="Helical" evidence="1">
    <location>
        <begin position="230"/>
        <end position="252"/>
    </location>
</feature>
<evidence type="ECO:0000313" key="3">
    <source>
        <dbReference type="Proteomes" id="UP000248301"/>
    </source>
</evidence>
<evidence type="ECO:0000256" key="1">
    <source>
        <dbReference type="SAM" id="Phobius"/>
    </source>
</evidence>
<dbReference type="Proteomes" id="UP000248301">
    <property type="component" value="Unassembled WGS sequence"/>
</dbReference>
<feature type="transmembrane region" description="Helical" evidence="1">
    <location>
        <begin position="174"/>
        <end position="193"/>
    </location>
</feature>
<dbReference type="EMBL" id="NKUF01000026">
    <property type="protein sequence ID" value="PYD62667.1"/>
    <property type="molecule type" value="Genomic_DNA"/>
</dbReference>
<dbReference type="Pfam" id="PF13557">
    <property type="entry name" value="Phenol_MetA_deg"/>
    <property type="match status" value="1"/>
</dbReference>